<dbReference type="Proteomes" id="UP001500994">
    <property type="component" value="Unassembled WGS sequence"/>
</dbReference>
<evidence type="ECO:0000256" key="1">
    <source>
        <dbReference type="SAM" id="MobiDB-lite"/>
    </source>
</evidence>
<feature type="region of interest" description="Disordered" evidence="1">
    <location>
        <begin position="1"/>
        <end position="129"/>
    </location>
</feature>
<accession>A0ABN3STE8</accession>
<name>A0ABN3STE8_9ACTN</name>
<organism evidence="2 3">
    <name type="scientific">Streptomyces lunalinharesii</name>
    <dbReference type="NCBI Taxonomy" id="333384"/>
    <lineage>
        <taxon>Bacteria</taxon>
        <taxon>Bacillati</taxon>
        <taxon>Actinomycetota</taxon>
        <taxon>Actinomycetes</taxon>
        <taxon>Kitasatosporales</taxon>
        <taxon>Streptomycetaceae</taxon>
        <taxon>Streptomyces</taxon>
    </lineage>
</organism>
<evidence type="ECO:0008006" key="4">
    <source>
        <dbReference type="Google" id="ProtNLM"/>
    </source>
</evidence>
<evidence type="ECO:0000313" key="3">
    <source>
        <dbReference type="Proteomes" id="UP001500994"/>
    </source>
</evidence>
<keyword evidence="3" id="KW-1185">Reference proteome</keyword>
<gene>
    <name evidence="2" type="ORF">GCM10009864_67540</name>
</gene>
<feature type="compositionally biased region" description="Basic and acidic residues" evidence="1">
    <location>
        <begin position="119"/>
        <end position="129"/>
    </location>
</feature>
<evidence type="ECO:0000313" key="2">
    <source>
        <dbReference type="EMBL" id="GAA2684790.1"/>
    </source>
</evidence>
<comment type="caution">
    <text evidence="2">The sequence shown here is derived from an EMBL/GenBank/DDBJ whole genome shotgun (WGS) entry which is preliminary data.</text>
</comment>
<feature type="compositionally biased region" description="Pro residues" evidence="1">
    <location>
        <begin position="34"/>
        <end position="45"/>
    </location>
</feature>
<feature type="compositionally biased region" description="Basic and acidic residues" evidence="1">
    <location>
        <begin position="60"/>
        <end position="71"/>
    </location>
</feature>
<sequence>MLTCWPPGPEERENRQTSSASGRATAPRMTWGPDMPPMIPRPRPPVTSVSPLGTARRLRERAPDRHQDSAKKVKRAGTTRWPGHVEVDDGGSAPGRNRRGITDTHRGRTSGTTDPGSARFDEERDFPWL</sequence>
<proteinExistence type="predicted"/>
<protein>
    <recommendedName>
        <fullName evidence="4">Transposase</fullName>
    </recommendedName>
</protein>
<dbReference type="EMBL" id="BAAARK010000034">
    <property type="protein sequence ID" value="GAA2684790.1"/>
    <property type="molecule type" value="Genomic_DNA"/>
</dbReference>
<reference evidence="2 3" key="1">
    <citation type="journal article" date="2019" name="Int. J. Syst. Evol. Microbiol.">
        <title>The Global Catalogue of Microorganisms (GCM) 10K type strain sequencing project: providing services to taxonomists for standard genome sequencing and annotation.</title>
        <authorList>
            <consortium name="The Broad Institute Genomics Platform"/>
            <consortium name="The Broad Institute Genome Sequencing Center for Infectious Disease"/>
            <person name="Wu L."/>
            <person name="Ma J."/>
        </authorList>
    </citation>
    <scope>NUCLEOTIDE SEQUENCE [LARGE SCALE GENOMIC DNA]</scope>
    <source>
        <strain evidence="2 3">JCM 16374</strain>
    </source>
</reference>